<feature type="domain" description="RNA polymerase sigma-70 region 2" evidence="5">
    <location>
        <begin position="24"/>
        <end position="91"/>
    </location>
</feature>
<dbReference type="NCBIfam" id="TIGR02937">
    <property type="entry name" value="sigma70-ECF"/>
    <property type="match status" value="1"/>
</dbReference>
<reference evidence="7 8" key="1">
    <citation type="submission" date="2018-04" db="EMBL/GenBank/DDBJ databases">
        <title>Genomic Encyclopedia of Archaeal and Bacterial Type Strains, Phase II (KMG-II): from individual species to whole genera.</title>
        <authorList>
            <person name="Goeker M."/>
        </authorList>
    </citation>
    <scope>NUCLEOTIDE SEQUENCE [LARGE SCALE GENOMIC DNA]</scope>
    <source>
        <strain evidence="7 8">DSM 28823</strain>
    </source>
</reference>
<dbReference type="GO" id="GO:0003677">
    <property type="term" value="F:DNA binding"/>
    <property type="evidence" value="ECO:0007669"/>
    <property type="project" value="InterPro"/>
</dbReference>
<keyword evidence="8" id="KW-1185">Reference proteome</keyword>
<organism evidence="7 8">
    <name type="scientific">Mangrovibacterium marinum</name>
    <dbReference type="NCBI Taxonomy" id="1639118"/>
    <lineage>
        <taxon>Bacteria</taxon>
        <taxon>Pseudomonadati</taxon>
        <taxon>Bacteroidota</taxon>
        <taxon>Bacteroidia</taxon>
        <taxon>Marinilabiliales</taxon>
        <taxon>Prolixibacteraceae</taxon>
        <taxon>Mangrovibacterium</taxon>
    </lineage>
</organism>
<protein>
    <submittedName>
        <fullName evidence="7">RNA polymerase sigma-70 factor (ECF subfamily)</fullName>
    </submittedName>
</protein>
<dbReference type="PANTHER" id="PTHR43133">
    <property type="entry name" value="RNA POLYMERASE ECF-TYPE SIGMA FACTO"/>
    <property type="match status" value="1"/>
</dbReference>
<evidence type="ECO:0000259" key="6">
    <source>
        <dbReference type="Pfam" id="PF08281"/>
    </source>
</evidence>
<keyword evidence="4" id="KW-0804">Transcription</keyword>
<dbReference type="PANTHER" id="PTHR43133:SF46">
    <property type="entry name" value="RNA POLYMERASE SIGMA-70 FACTOR ECF SUBFAMILY"/>
    <property type="match status" value="1"/>
</dbReference>
<dbReference type="SUPFAM" id="SSF88659">
    <property type="entry name" value="Sigma3 and sigma4 domains of RNA polymerase sigma factors"/>
    <property type="match status" value="1"/>
</dbReference>
<dbReference type="InterPro" id="IPR013325">
    <property type="entry name" value="RNA_pol_sigma_r2"/>
</dbReference>
<dbReference type="Pfam" id="PF04542">
    <property type="entry name" value="Sigma70_r2"/>
    <property type="match status" value="1"/>
</dbReference>
<evidence type="ECO:0000256" key="1">
    <source>
        <dbReference type="ARBA" id="ARBA00010641"/>
    </source>
</evidence>
<dbReference type="Pfam" id="PF08281">
    <property type="entry name" value="Sigma70_r4_2"/>
    <property type="match status" value="1"/>
</dbReference>
<dbReference type="InterPro" id="IPR013249">
    <property type="entry name" value="RNA_pol_sigma70_r4_t2"/>
</dbReference>
<dbReference type="SUPFAM" id="SSF88946">
    <property type="entry name" value="Sigma2 domain of RNA polymerase sigma factors"/>
    <property type="match status" value="1"/>
</dbReference>
<keyword evidence="2" id="KW-0805">Transcription regulation</keyword>
<evidence type="ECO:0000313" key="8">
    <source>
        <dbReference type="Proteomes" id="UP000243525"/>
    </source>
</evidence>
<dbReference type="InterPro" id="IPR014284">
    <property type="entry name" value="RNA_pol_sigma-70_dom"/>
</dbReference>
<evidence type="ECO:0000259" key="5">
    <source>
        <dbReference type="Pfam" id="PF04542"/>
    </source>
</evidence>
<feature type="domain" description="RNA polymerase sigma factor 70 region 4 type 2" evidence="6">
    <location>
        <begin position="124"/>
        <end position="173"/>
    </location>
</feature>
<comment type="caution">
    <text evidence="7">The sequence shown here is derived from an EMBL/GenBank/DDBJ whole genome shotgun (WGS) entry which is preliminary data.</text>
</comment>
<dbReference type="NCBIfam" id="TIGR02985">
    <property type="entry name" value="Sig70_bacteroi1"/>
    <property type="match status" value="1"/>
</dbReference>
<dbReference type="InterPro" id="IPR039425">
    <property type="entry name" value="RNA_pol_sigma-70-like"/>
</dbReference>
<evidence type="ECO:0000313" key="7">
    <source>
        <dbReference type="EMBL" id="PTN08495.1"/>
    </source>
</evidence>
<dbReference type="Gene3D" id="1.10.1740.10">
    <property type="match status" value="1"/>
</dbReference>
<dbReference type="AlphaFoldDB" id="A0A2T5C1I5"/>
<proteinExistence type="inferred from homology"/>
<dbReference type="InterPro" id="IPR036388">
    <property type="entry name" value="WH-like_DNA-bd_sf"/>
</dbReference>
<evidence type="ECO:0000256" key="3">
    <source>
        <dbReference type="ARBA" id="ARBA00023082"/>
    </source>
</evidence>
<comment type="similarity">
    <text evidence="1">Belongs to the sigma-70 factor family. ECF subfamily.</text>
</comment>
<dbReference type="GO" id="GO:0006352">
    <property type="term" value="P:DNA-templated transcription initiation"/>
    <property type="evidence" value="ECO:0007669"/>
    <property type="project" value="InterPro"/>
</dbReference>
<sequence length="199" mass="22794">MDEKGKNIFEQFVIRKDQETFTHLFEHYFDRLFQFAMSMVKSEILAEEIVLDIFTKLWGKREDLARITNIKAYLYISVRNSVITAIRAKKKVVFEIFDSATVAVADGHLSPENELIEEEMFKDLNEAVKSLPEKCKIIFKLIREDGLNRNEVADILGVSVKTVDNQIAIAVRKIADRLNIDLRSPAKSVSLLALLLCSN</sequence>
<accession>A0A2T5C1I5</accession>
<keyword evidence="3" id="KW-0731">Sigma factor</keyword>
<dbReference type="InterPro" id="IPR014327">
    <property type="entry name" value="RNA_pol_sigma70_bacteroid"/>
</dbReference>
<name>A0A2T5C1I5_9BACT</name>
<evidence type="ECO:0000256" key="2">
    <source>
        <dbReference type="ARBA" id="ARBA00023015"/>
    </source>
</evidence>
<dbReference type="Proteomes" id="UP000243525">
    <property type="component" value="Unassembled WGS sequence"/>
</dbReference>
<dbReference type="GO" id="GO:0016987">
    <property type="term" value="F:sigma factor activity"/>
    <property type="evidence" value="ECO:0007669"/>
    <property type="project" value="UniProtKB-KW"/>
</dbReference>
<dbReference type="Gene3D" id="1.10.10.10">
    <property type="entry name" value="Winged helix-like DNA-binding domain superfamily/Winged helix DNA-binding domain"/>
    <property type="match status" value="1"/>
</dbReference>
<evidence type="ECO:0000256" key="4">
    <source>
        <dbReference type="ARBA" id="ARBA00023163"/>
    </source>
</evidence>
<dbReference type="InterPro" id="IPR013324">
    <property type="entry name" value="RNA_pol_sigma_r3/r4-like"/>
</dbReference>
<dbReference type="RefSeq" id="WP_107822304.1">
    <property type="nucleotide sequence ID" value="NZ_OY782574.1"/>
</dbReference>
<dbReference type="OrthoDB" id="1453134at2"/>
<gene>
    <name evidence="7" type="ORF">C8N47_10852</name>
</gene>
<dbReference type="EMBL" id="QAAD01000008">
    <property type="protein sequence ID" value="PTN08495.1"/>
    <property type="molecule type" value="Genomic_DNA"/>
</dbReference>
<dbReference type="InterPro" id="IPR007627">
    <property type="entry name" value="RNA_pol_sigma70_r2"/>
</dbReference>